<dbReference type="PANTHER" id="PTHR30086:SF20">
    <property type="entry name" value="ARGININE EXPORTER PROTEIN ARGO-RELATED"/>
    <property type="match status" value="1"/>
</dbReference>
<name>A0A1L3SUC6_9HYPH</name>
<feature type="transmembrane region" description="Helical" evidence="6">
    <location>
        <begin position="151"/>
        <end position="175"/>
    </location>
</feature>
<evidence type="ECO:0000256" key="5">
    <source>
        <dbReference type="ARBA" id="ARBA00023136"/>
    </source>
</evidence>
<feature type="transmembrane region" description="Helical" evidence="6">
    <location>
        <begin position="43"/>
        <end position="66"/>
    </location>
</feature>
<dbReference type="AlphaFoldDB" id="A0A1L3SUC6"/>
<dbReference type="GO" id="GO:0015171">
    <property type="term" value="F:amino acid transmembrane transporter activity"/>
    <property type="evidence" value="ECO:0007669"/>
    <property type="project" value="TreeGrafter"/>
</dbReference>
<dbReference type="STRING" id="1670800.BSQ44_17815"/>
<evidence type="ECO:0000256" key="4">
    <source>
        <dbReference type="ARBA" id="ARBA00022989"/>
    </source>
</evidence>
<organism evidence="7 8">
    <name type="scientific">Aquibium oceanicum</name>
    <dbReference type="NCBI Taxonomy" id="1670800"/>
    <lineage>
        <taxon>Bacteria</taxon>
        <taxon>Pseudomonadati</taxon>
        <taxon>Pseudomonadota</taxon>
        <taxon>Alphaproteobacteria</taxon>
        <taxon>Hyphomicrobiales</taxon>
        <taxon>Phyllobacteriaceae</taxon>
        <taxon>Aquibium</taxon>
    </lineage>
</organism>
<evidence type="ECO:0000256" key="6">
    <source>
        <dbReference type="SAM" id="Phobius"/>
    </source>
</evidence>
<evidence type="ECO:0000256" key="2">
    <source>
        <dbReference type="ARBA" id="ARBA00022475"/>
    </source>
</evidence>
<evidence type="ECO:0000256" key="3">
    <source>
        <dbReference type="ARBA" id="ARBA00022692"/>
    </source>
</evidence>
<keyword evidence="4 6" id="KW-1133">Transmembrane helix</keyword>
<evidence type="ECO:0000313" key="7">
    <source>
        <dbReference type="EMBL" id="APH73016.1"/>
    </source>
</evidence>
<dbReference type="PIRSF" id="PIRSF006324">
    <property type="entry name" value="LeuE"/>
    <property type="match status" value="1"/>
</dbReference>
<keyword evidence="8" id="KW-1185">Reference proteome</keyword>
<dbReference type="GO" id="GO:0005886">
    <property type="term" value="C:plasma membrane"/>
    <property type="evidence" value="ECO:0007669"/>
    <property type="project" value="UniProtKB-SubCell"/>
</dbReference>
<reference evidence="8" key="1">
    <citation type="submission" date="2016-11" db="EMBL/GenBank/DDBJ databases">
        <title>Mesorhizobium oceanicum sp. nov., isolated from deep seawater in South China Sea.</title>
        <authorList>
            <person name="Fu G.-Y."/>
        </authorList>
    </citation>
    <scope>NUCLEOTIDE SEQUENCE [LARGE SCALE GENOMIC DNA]</scope>
    <source>
        <strain evidence="8">B7</strain>
    </source>
</reference>
<comment type="subcellular location">
    <subcellularLocation>
        <location evidence="1">Cell membrane</location>
        <topology evidence="1">Multi-pass membrane protein</topology>
    </subcellularLocation>
</comment>
<dbReference type="EMBL" id="CP018171">
    <property type="protein sequence ID" value="APH73016.1"/>
    <property type="molecule type" value="Genomic_DNA"/>
</dbReference>
<gene>
    <name evidence="7" type="ORF">BSQ44_17815</name>
</gene>
<feature type="transmembrane region" description="Helical" evidence="6">
    <location>
        <begin position="73"/>
        <end position="92"/>
    </location>
</feature>
<sequence>MTLPTVLAFAAMAALLIMSPGPNGVLIAKTVPTSGRAAGFANIAGFVVAFFVHGTFAIFGLSVLLLQSANLFTAVKLLGAAYLIWIGVKALVEAGRGSPAKLAQVAPARRRRTLAKAFGEGFLTNALNPKVAMFYIAAFPQFMPHDGGSPLAAYLLVMVHACLNVAWFGPIVLLFDRLSAAARSGGVQRGVKALTGLVFIGFGLKLATLRN</sequence>
<dbReference type="InterPro" id="IPR001123">
    <property type="entry name" value="LeuE-type"/>
</dbReference>
<evidence type="ECO:0000313" key="8">
    <source>
        <dbReference type="Proteomes" id="UP000182840"/>
    </source>
</evidence>
<dbReference type="Pfam" id="PF01810">
    <property type="entry name" value="LysE"/>
    <property type="match status" value="1"/>
</dbReference>
<accession>A0A1L3SUC6</accession>
<keyword evidence="5 6" id="KW-0472">Membrane</keyword>
<dbReference type="KEGG" id="meso:BSQ44_17815"/>
<proteinExistence type="predicted"/>
<dbReference type="Proteomes" id="UP000182840">
    <property type="component" value="Chromosome"/>
</dbReference>
<keyword evidence="2" id="KW-1003">Cell membrane</keyword>
<dbReference type="RefSeq" id="WP_072606487.1">
    <property type="nucleotide sequence ID" value="NZ_CP018171.1"/>
</dbReference>
<evidence type="ECO:0000256" key="1">
    <source>
        <dbReference type="ARBA" id="ARBA00004651"/>
    </source>
</evidence>
<protein>
    <submittedName>
        <fullName evidence="7">MFS transporter</fullName>
    </submittedName>
</protein>
<keyword evidence="3 6" id="KW-0812">Transmembrane</keyword>
<dbReference type="PANTHER" id="PTHR30086">
    <property type="entry name" value="ARGININE EXPORTER PROTEIN ARGO"/>
    <property type="match status" value="1"/>
</dbReference>
<dbReference type="OrthoDB" id="9807053at2"/>